<dbReference type="PANTHER" id="PTHR14972">
    <property type="entry name" value="AGAP011572-PA"/>
    <property type="match status" value="1"/>
</dbReference>
<feature type="compositionally biased region" description="Polar residues" evidence="2">
    <location>
        <begin position="239"/>
        <end position="251"/>
    </location>
</feature>
<dbReference type="PANTHER" id="PTHR14972:SF3">
    <property type="entry name" value="GLUCOCORTICOID-INDUCED TRANSCRIPT 1 PROTEIN"/>
    <property type="match status" value="1"/>
</dbReference>
<reference evidence="3" key="1">
    <citation type="submission" date="2025-08" db="UniProtKB">
        <authorList>
            <consortium name="Ensembl"/>
        </authorList>
    </citation>
    <scope>IDENTIFICATION</scope>
</reference>
<feature type="compositionally biased region" description="Basic and acidic residues" evidence="2">
    <location>
        <begin position="117"/>
        <end position="140"/>
    </location>
</feature>
<feature type="compositionally biased region" description="Low complexity" evidence="2">
    <location>
        <begin position="69"/>
        <end position="79"/>
    </location>
</feature>
<feature type="region of interest" description="Disordered" evidence="2">
    <location>
        <begin position="195"/>
        <end position="263"/>
    </location>
</feature>
<feature type="compositionally biased region" description="Low complexity" evidence="2">
    <location>
        <begin position="23"/>
        <end position="37"/>
    </location>
</feature>
<evidence type="ECO:0000256" key="2">
    <source>
        <dbReference type="SAM" id="MobiDB-lite"/>
    </source>
</evidence>
<dbReference type="Pfam" id="PF15388">
    <property type="entry name" value="FAM117"/>
    <property type="match status" value="2"/>
</dbReference>
<feature type="compositionally biased region" description="Low complexity" evidence="2">
    <location>
        <begin position="315"/>
        <end position="329"/>
    </location>
</feature>
<dbReference type="AlphaFoldDB" id="A0A8C1JV62"/>
<dbReference type="GO" id="GO:0005737">
    <property type="term" value="C:cytoplasm"/>
    <property type="evidence" value="ECO:0007669"/>
    <property type="project" value="TreeGrafter"/>
</dbReference>
<feature type="compositionally biased region" description="Basic and acidic residues" evidence="2">
    <location>
        <begin position="285"/>
        <end position="295"/>
    </location>
</feature>
<feature type="region of interest" description="Disordered" evidence="2">
    <location>
        <begin position="1"/>
        <end position="153"/>
    </location>
</feature>
<organism evidence="3 4">
    <name type="scientific">Cyprinus carpio</name>
    <name type="common">Common carp</name>
    <dbReference type="NCBI Taxonomy" id="7962"/>
    <lineage>
        <taxon>Eukaryota</taxon>
        <taxon>Metazoa</taxon>
        <taxon>Chordata</taxon>
        <taxon>Craniata</taxon>
        <taxon>Vertebrata</taxon>
        <taxon>Euteleostomi</taxon>
        <taxon>Actinopterygii</taxon>
        <taxon>Neopterygii</taxon>
        <taxon>Teleostei</taxon>
        <taxon>Ostariophysi</taxon>
        <taxon>Cypriniformes</taxon>
        <taxon>Cyprinidae</taxon>
        <taxon>Cyprininae</taxon>
        <taxon>Cyprinus</taxon>
    </lineage>
</organism>
<evidence type="ECO:0000256" key="1">
    <source>
        <dbReference type="ARBA" id="ARBA00022553"/>
    </source>
</evidence>
<name>A0A8C1JV62_CYPCA</name>
<dbReference type="GO" id="GO:0072015">
    <property type="term" value="P:podocyte development"/>
    <property type="evidence" value="ECO:0007669"/>
    <property type="project" value="TreeGrafter"/>
</dbReference>
<keyword evidence="1" id="KW-0597">Phosphoprotein</keyword>
<evidence type="ECO:0000313" key="3">
    <source>
        <dbReference type="Ensembl" id="ENSCCRP00010038006.1"/>
    </source>
</evidence>
<feature type="compositionally biased region" description="Polar residues" evidence="2">
    <location>
        <begin position="80"/>
        <end position="93"/>
    </location>
</feature>
<sequence length="489" mass="52359">MSASPVHSARVRRSNDGSPINGSSSSSSLASSSSSSAGNTSRLQPIRATVPYQLLRGNQQHSPTRPPASSSSSSSSSISVASNTEPTASAQHRSPSPGSPAGSGSLDTRLIPRQRRSPPEHRSSPERCPHSPVLRVERSKSQQVRSTGAITRTSSLGAITGPYLIGQWPRETHLHSPSCMKDKSTQIAKLRLQLQRSKQSGGRQCKDSNERLSPLHSCSSSTSITATTISTASQAPSSMSKSAQMPLSNITVPKPSISRVPSSMEGINHELEKVFIKENDEKEELKALEVPDGRRAPFPPQQRSGSSRGIDTQTSSVPGRSSSCSSLSPCPSPACPPRSHDGSPYSTDEMLDDRDKDSGSSSPLPKFASSPKPNNSYMFKREPPEGCEKIKVFEEMTSRQSATVPLFSCPDKNKVNFIPTGSAFCPVKLPGSQLQHSGSQQEDEEKEESQAGPSGSHHHHHHMPTQVSTSTSTDDPPESPSQPQNFEVS</sequence>
<feature type="compositionally biased region" description="Polar residues" evidence="2">
    <location>
        <begin position="141"/>
        <end position="153"/>
    </location>
</feature>
<feature type="compositionally biased region" description="Low complexity" evidence="2">
    <location>
        <begin position="464"/>
        <end position="474"/>
    </location>
</feature>
<protein>
    <submittedName>
        <fullName evidence="3">Glucocorticoid induced 1a</fullName>
    </submittedName>
</protein>
<keyword evidence="4" id="KW-1185">Reference proteome</keyword>
<dbReference type="Ensembl" id="ENSCCRT00010041729.1">
    <property type="protein sequence ID" value="ENSCCRP00010038006.1"/>
    <property type="gene ID" value="ENSCCRG00010016226.1"/>
</dbReference>
<accession>A0A8C1JV62</accession>
<feature type="compositionally biased region" description="Low complexity" evidence="2">
    <location>
        <begin position="217"/>
        <end position="238"/>
    </location>
</feature>
<dbReference type="InterPro" id="IPR026642">
    <property type="entry name" value="Glcci1/FAM117"/>
</dbReference>
<feature type="compositionally biased region" description="Polar residues" evidence="2">
    <location>
        <begin position="301"/>
        <end position="314"/>
    </location>
</feature>
<dbReference type="Proteomes" id="UP000694427">
    <property type="component" value="Unplaced"/>
</dbReference>
<feature type="region of interest" description="Disordered" evidence="2">
    <location>
        <begin position="420"/>
        <end position="489"/>
    </location>
</feature>
<reference evidence="3" key="2">
    <citation type="submission" date="2025-09" db="UniProtKB">
        <authorList>
            <consortium name="Ensembl"/>
        </authorList>
    </citation>
    <scope>IDENTIFICATION</scope>
</reference>
<feature type="region of interest" description="Disordered" evidence="2">
    <location>
        <begin position="285"/>
        <end position="383"/>
    </location>
</feature>
<feature type="compositionally biased region" description="Low complexity" evidence="2">
    <location>
        <begin position="94"/>
        <end position="105"/>
    </location>
</feature>
<proteinExistence type="predicted"/>
<evidence type="ECO:0000313" key="4">
    <source>
        <dbReference type="Proteomes" id="UP000694427"/>
    </source>
</evidence>